<evidence type="ECO:0000256" key="7">
    <source>
        <dbReference type="ARBA" id="ARBA00022842"/>
    </source>
</evidence>
<accession>A0A1L4D3R1</accession>
<dbReference type="GO" id="GO:0046872">
    <property type="term" value="F:metal ion binding"/>
    <property type="evidence" value="ECO:0007669"/>
    <property type="project" value="UniProtKB-KW"/>
</dbReference>
<evidence type="ECO:0000256" key="2">
    <source>
        <dbReference type="ARBA" id="ARBA00022679"/>
    </source>
</evidence>
<evidence type="ECO:0000256" key="5">
    <source>
        <dbReference type="ARBA" id="ARBA00022723"/>
    </source>
</evidence>
<keyword evidence="6" id="KW-0547">Nucleotide-binding</keyword>
<dbReference type="Proteomes" id="UP000184731">
    <property type="component" value="Chromosome"/>
</dbReference>
<dbReference type="GO" id="GO:0016779">
    <property type="term" value="F:nucleotidyltransferase activity"/>
    <property type="evidence" value="ECO:0007669"/>
    <property type="project" value="UniProtKB-KW"/>
</dbReference>
<evidence type="ECO:0000256" key="1">
    <source>
        <dbReference type="ARBA" id="ARBA00001946"/>
    </source>
</evidence>
<dbReference type="PANTHER" id="PTHR46173">
    <property type="entry name" value="CCA TRNA NUCLEOTIDYLTRANSFERASE 1, MITOCHONDRIAL"/>
    <property type="match status" value="1"/>
</dbReference>
<comment type="similarity">
    <text evidence="8">Belongs to the tRNA nucleotidyltransferase/poly(A) polymerase family.</text>
</comment>
<proteinExistence type="inferred from homology"/>
<evidence type="ECO:0000256" key="4">
    <source>
        <dbReference type="ARBA" id="ARBA00022695"/>
    </source>
</evidence>
<dbReference type="AlphaFoldDB" id="A0A1L4D3R1"/>
<protein>
    <recommendedName>
        <fullName evidence="13">Poly A polymerase head domain-containing protein</fullName>
    </recommendedName>
</protein>
<gene>
    <name evidence="11" type="ORF">AXG55_13255</name>
</gene>
<dbReference type="SUPFAM" id="SSF81301">
    <property type="entry name" value="Nucleotidyltransferase"/>
    <property type="match status" value="1"/>
</dbReference>
<keyword evidence="8" id="KW-0694">RNA-binding</keyword>
<dbReference type="InterPro" id="IPR032828">
    <property type="entry name" value="PolyA_RNA-bd"/>
</dbReference>
<dbReference type="STRING" id="1915309.AXG55_13255"/>
<dbReference type="EMBL" id="CP017834">
    <property type="protein sequence ID" value="APJ04812.1"/>
    <property type="molecule type" value="Genomic_DNA"/>
</dbReference>
<dbReference type="SUPFAM" id="SSF81891">
    <property type="entry name" value="Poly A polymerase C-terminal region-like"/>
    <property type="match status" value="1"/>
</dbReference>
<dbReference type="InterPro" id="IPR050264">
    <property type="entry name" value="Bact_CCA-adding_enz_type3_sf"/>
</dbReference>
<dbReference type="InterPro" id="IPR002646">
    <property type="entry name" value="PolA_pol_head_dom"/>
</dbReference>
<evidence type="ECO:0008006" key="13">
    <source>
        <dbReference type="Google" id="ProtNLM"/>
    </source>
</evidence>
<reference evidence="11 12" key="1">
    <citation type="submission" date="2016-10" db="EMBL/GenBank/DDBJ databases">
        <title>Silvanigrella aquatica sp. nov., isolated from a freshwater lake located in the Black Forest, Germany, description of Silvanigrellaceae fam. nov., Silvanigrellales ord. nov., reclassification of the order Bdellovibrionales in the class Oligoflexia, reclassification of the families Bacteriovoracaceae and Halobacteriovoraceae in the new order Bacteriovoracales ord. nov., and reclassification of the family Pseudobacteriovoracaceae in the order Oligoflexiales.</title>
        <authorList>
            <person name="Hahn M.W."/>
            <person name="Schmidt J."/>
            <person name="Koll U."/>
            <person name="Rohde M."/>
            <person name="Verbag S."/>
            <person name="Pitt A."/>
            <person name="Nakai R."/>
            <person name="Naganuma T."/>
            <person name="Lang E."/>
        </authorList>
    </citation>
    <scope>NUCLEOTIDE SEQUENCE [LARGE SCALE GENOMIC DNA]</scope>
    <source>
        <strain evidence="11 12">MWH-Nonnen-W8red</strain>
    </source>
</reference>
<dbReference type="PANTHER" id="PTHR46173:SF1">
    <property type="entry name" value="CCA TRNA NUCLEOTIDYLTRANSFERASE 1, MITOCHONDRIAL"/>
    <property type="match status" value="1"/>
</dbReference>
<dbReference type="Gene3D" id="1.10.3090.10">
    <property type="entry name" value="cca-adding enzyme, domain 2"/>
    <property type="match status" value="1"/>
</dbReference>
<dbReference type="Pfam" id="PF12627">
    <property type="entry name" value="PolyA_pol_RNAbd"/>
    <property type="match status" value="1"/>
</dbReference>
<dbReference type="OrthoDB" id="5288233at2"/>
<evidence type="ECO:0000259" key="9">
    <source>
        <dbReference type="Pfam" id="PF01743"/>
    </source>
</evidence>
<dbReference type="CDD" id="cd05398">
    <property type="entry name" value="NT_ClassII-CCAase"/>
    <property type="match status" value="1"/>
</dbReference>
<dbReference type="GO" id="GO:0000049">
    <property type="term" value="F:tRNA binding"/>
    <property type="evidence" value="ECO:0007669"/>
    <property type="project" value="TreeGrafter"/>
</dbReference>
<keyword evidence="5" id="KW-0479">Metal-binding</keyword>
<dbReference type="RefSeq" id="WP_148698570.1">
    <property type="nucleotide sequence ID" value="NZ_CP017834.1"/>
</dbReference>
<keyword evidence="4" id="KW-0548">Nucleotidyltransferase</keyword>
<keyword evidence="2 8" id="KW-0808">Transferase</keyword>
<dbReference type="Pfam" id="PF01743">
    <property type="entry name" value="PolyA_pol"/>
    <property type="match status" value="1"/>
</dbReference>
<name>A0A1L4D3R1_9BACT</name>
<dbReference type="GO" id="GO:0008033">
    <property type="term" value="P:tRNA processing"/>
    <property type="evidence" value="ECO:0007669"/>
    <property type="project" value="UniProtKB-KW"/>
</dbReference>
<feature type="domain" description="tRNA nucleotidyltransferase/poly(A) polymerase RNA and SrmB- binding" evidence="10">
    <location>
        <begin position="190"/>
        <end position="223"/>
    </location>
</feature>
<dbReference type="KEGG" id="saqi:AXG55_13255"/>
<keyword evidence="12" id="KW-1185">Reference proteome</keyword>
<comment type="cofactor">
    <cofactor evidence="1">
        <name>Mg(2+)</name>
        <dbReference type="ChEBI" id="CHEBI:18420"/>
    </cofactor>
</comment>
<evidence type="ECO:0000256" key="3">
    <source>
        <dbReference type="ARBA" id="ARBA00022694"/>
    </source>
</evidence>
<feature type="domain" description="Poly A polymerase head" evidence="9">
    <location>
        <begin position="41"/>
        <end position="163"/>
    </location>
</feature>
<evidence type="ECO:0000256" key="6">
    <source>
        <dbReference type="ARBA" id="ARBA00022741"/>
    </source>
</evidence>
<keyword evidence="3" id="KW-0819">tRNA processing</keyword>
<dbReference type="InterPro" id="IPR043519">
    <property type="entry name" value="NT_sf"/>
</dbReference>
<dbReference type="GO" id="GO:0000166">
    <property type="term" value="F:nucleotide binding"/>
    <property type="evidence" value="ECO:0007669"/>
    <property type="project" value="UniProtKB-KW"/>
</dbReference>
<evidence type="ECO:0000313" key="12">
    <source>
        <dbReference type="Proteomes" id="UP000184731"/>
    </source>
</evidence>
<keyword evidence="7" id="KW-0460">Magnesium</keyword>
<evidence type="ECO:0000256" key="8">
    <source>
        <dbReference type="RuleBase" id="RU003953"/>
    </source>
</evidence>
<sequence>MKHKALFKNKVFSPYSKVRNSKLYNTARQICSILKKNQYEAYLVGGAVRDLLLKPNAIPKDLDIATSASPEEICRIFQNSKFVGEAFGVCLVTLNNLSFEVTSYRKEGKYLDKRRPESISKGTFEDDSKRRDFTINCLYFDPIKNEIRDPQKGFTDLKNKIIRCVGQAEDRLNEDALRILRMARFAANLNFNIEKESLSAAKKYAEGIHQLSKERILLEFQKIKLGRFYYFAEYLNSILDLNEMLSDKIKMKHITDDSILHNKHYVSKIKIDTQYPFFNFLKYFLFKHTIDLNKTDNFEKTLEKWPLCTEDKKICTIFMNCIKLKNNMSKNIEVELLDFIFFEQLQTINSITKNIPYGVLINLSLFIKDSLLIETLYKYIDIYSKKITFQVNTKEIIKEVEKNNLDKKYISAISKYLHYINFKKGIVPEIDTIIQFKKTFFIDYFKIGSI</sequence>
<organism evidence="11 12">
    <name type="scientific">Silvanigrella aquatica</name>
    <dbReference type="NCBI Taxonomy" id="1915309"/>
    <lineage>
        <taxon>Bacteria</taxon>
        <taxon>Pseudomonadati</taxon>
        <taxon>Bdellovibrionota</taxon>
        <taxon>Oligoflexia</taxon>
        <taxon>Silvanigrellales</taxon>
        <taxon>Silvanigrellaceae</taxon>
        <taxon>Silvanigrella</taxon>
    </lineage>
</organism>
<dbReference type="Gene3D" id="3.30.460.10">
    <property type="entry name" value="Beta Polymerase, domain 2"/>
    <property type="match status" value="1"/>
</dbReference>
<evidence type="ECO:0000313" key="11">
    <source>
        <dbReference type="EMBL" id="APJ04812.1"/>
    </source>
</evidence>
<evidence type="ECO:0000259" key="10">
    <source>
        <dbReference type="Pfam" id="PF12627"/>
    </source>
</evidence>